<dbReference type="EMBL" id="AEJC01000101">
    <property type="protein sequence ID" value="EKX68114.1"/>
    <property type="molecule type" value="Genomic_DNA"/>
</dbReference>
<gene>
    <name evidence="1" type="ORF">STRIP9103_09494</name>
</gene>
<dbReference type="Proteomes" id="UP000010411">
    <property type="component" value="Unassembled WGS sequence"/>
</dbReference>
<comment type="caution">
    <text evidence="1">The sequence shown here is derived from an EMBL/GenBank/DDBJ whole genome shotgun (WGS) entry which is preliminary data.</text>
</comment>
<keyword evidence="2" id="KW-1185">Reference proteome</keyword>
<accession>L1L5P7</accession>
<evidence type="ECO:0000313" key="2">
    <source>
        <dbReference type="Proteomes" id="UP000010411"/>
    </source>
</evidence>
<dbReference type="AlphaFoldDB" id="L1L5P7"/>
<name>L1L5P7_9ACTN</name>
<reference evidence="1 2" key="1">
    <citation type="submission" date="2012-11" db="EMBL/GenBank/DDBJ databases">
        <authorList>
            <person name="Huguet-Tapia J.C."/>
            <person name="Durkin A.S."/>
            <person name="Pettis G.S."/>
            <person name="Badger J.H."/>
        </authorList>
    </citation>
    <scope>NUCLEOTIDE SEQUENCE [LARGE SCALE GENOMIC DNA]</scope>
    <source>
        <strain evidence="1 2">91-03</strain>
    </source>
</reference>
<keyword evidence="1" id="KW-0449">Lipoprotein</keyword>
<dbReference type="PROSITE" id="PS51257">
    <property type="entry name" value="PROKAR_LIPOPROTEIN"/>
    <property type="match status" value="1"/>
</dbReference>
<sequence length="45" mass="4511">MRVFDEGNAKAAARGPGAAAFSAVAAGCVHREVRAAVLTDGRLLG</sequence>
<protein>
    <submittedName>
        <fullName evidence="1">Putative lipoprotein</fullName>
    </submittedName>
</protein>
<proteinExistence type="predicted"/>
<organism evidence="1 2">
    <name type="scientific">Streptomyces ipomoeae 91-03</name>
    <dbReference type="NCBI Taxonomy" id="698759"/>
    <lineage>
        <taxon>Bacteria</taxon>
        <taxon>Bacillati</taxon>
        <taxon>Actinomycetota</taxon>
        <taxon>Actinomycetes</taxon>
        <taxon>Kitasatosporales</taxon>
        <taxon>Streptomycetaceae</taxon>
        <taxon>Streptomyces</taxon>
    </lineage>
</organism>
<evidence type="ECO:0000313" key="1">
    <source>
        <dbReference type="EMBL" id="EKX68114.1"/>
    </source>
</evidence>